<dbReference type="RefSeq" id="WP_194864601.1">
    <property type="nucleotide sequence ID" value="NZ_ARXX01000015.1"/>
</dbReference>
<reference evidence="1 2" key="1">
    <citation type="submission" date="2012-09" db="EMBL/GenBank/DDBJ databases">
        <title>Genome Sequence of alkane-degrading Bacterium Alcanivorax sp. 521-1.</title>
        <authorList>
            <person name="Lai Q."/>
            <person name="Shao Z."/>
        </authorList>
    </citation>
    <scope>NUCLEOTIDE SEQUENCE [LARGE SCALE GENOMIC DNA]</scope>
    <source>
        <strain evidence="1 2">521-1</strain>
    </source>
</reference>
<name>A0ABS0AQU6_9GAMM</name>
<comment type="caution">
    <text evidence="1">The sequence shown here is derived from an EMBL/GenBank/DDBJ whole genome shotgun (WGS) entry which is preliminary data.</text>
</comment>
<evidence type="ECO:0008006" key="3">
    <source>
        <dbReference type="Google" id="ProtNLM"/>
    </source>
</evidence>
<keyword evidence="2" id="KW-1185">Reference proteome</keyword>
<dbReference type="EMBL" id="ARXX01000015">
    <property type="protein sequence ID" value="MBF5056017.1"/>
    <property type="molecule type" value="Genomic_DNA"/>
</dbReference>
<gene>
    <name evidence="1" type="ORF">Y5W_01311</name>
</gene>
<evidence type="ECO:0000313" key="1">
    <source>
        <dbReference type="EMBL" id="MBF5056017.1"/>
    </source>
</evidence>
<protein>
    <recommendedName>
        <fullName evidence="3">Cytoplasmic protein</fullName>
    </recommendedName>
</protein>
<sequence>MTAYRLVIYRHDRLLGRFDSETPWAEDAVRDLLGCLPKQDGYHTELFVAHDERRLLESGPRGLRVVGREPLFEPRSIASLL</sequence>
<dbReference type="Proteomes" id="UP000662703">
    <property type="component" value="Unassembled WGS sequence"/>
</dbReference>
<organism evidence="1 2">
    <name type="scientific">Alloalcanivorax profundimaris</name>
    <dbReference type="NCBI Taxonomy" id="2735259"/>
    <lineage>
        <taxon>Bacteria</taxon>
        <taxon>Pseudomonadati</taxon>
        <taxon>Pseudomonadota</taxon>
        <taxon>Gammaproteobacteria</taxon>
        <taxon>Oceanospirillales</taxon>
        <taxon>Alcanivoracaceae</taxon>
        <taxon>Alloalcanivorax</taxon>
    </lineage>
</organism>
<evidence type="ECO:0000313" key="2">
    <source>
        <dbReference type="Proteomes" id="UP000662703"/>
    </source>
</evidence>
<proteinExistence type="predicted"/>
<accession>A0ABS0AQU6</accession>